<organism evidence="2 3">
    <name type="scientific">Luteimonas deserti</name>
    <dbReference type="NCBI Taxonomy" id="2752306"/>
    <lineage>
        <taxon>Bacteria</taxon>
        <taxon>Pseudomonadati</taxon>
        <taxon>Pseudomonadota</taxon>
        <taxon>Gammaproteobacteria</taxon>
        <taxon>Lysobacterales</taxon>
        <taxon>Lysobacteraceae</taxon>
        <taxon>Luteimonas</taxon>
    </lineage>
</organism>
<dbReference type="PROSITE" id="PS51257">
    <property type="entry name" value="PROKAR_LIPOPROTEIN"/>
    <property type="match status" value="1"/>
</dbReference>
<feature type="signal peptide" evidence="1">
    <location>
        <begin position="1"/>
        <end position="32"/>
    </location>
</feature>
<gene>
    <name evidence="2" type="ORF">H0E82_02675</name>
</gene>
<protein>
    <submittedName>
        <fullName evidence="2">Uncharacterized protein</fullName>
    </submittedName>
</protein>
<dbReference type="RefSeq" id="WP_180543466.1">
    <property type="nucleotide sequence ID" value="NZ_JACCJZ010000005.1"/>
</dbReference>
<reference evidence="2 3" key="1">
    <citation type="submission" date="2020-07" db="EMBL/GenBank/DDBJ databases">
        <title>isolation of Luteimonas sp. SJ-16.</title>
        <authorList>
            <person name="Huang X.-X."/>
            <person name="Xu L."/>
            <person name="Sun J.-Q."/>
        </authorList>
    </citation>
    <scope>NUCLEOTIDE SEQUENCE [LARGE SCALE GENOMIC DNA]</scope>
    <source>
        <strain evidence="2 3">SJ-16</strain>
    </source>
</reference>
<keyword evidence="3" id="KW-1185">Reference proteome</keyword>
<proteinExistence type="predicted"/>
<feature type="chain" id="PRO_5031526285" evidence="1">
    <location>
        <begin position="33"/>
        <end position="140"/>
    </location>
</feature>
<keyword evidence="1" id="KW-0732">Signal</keyword>
<comment type="caution">
    <text evidence="2">The sequence shown here is derived from an EMBL/GenBank/DDBJ whole genome shotgun (WGS) entry which is preliminary data.</text>
</comment>
<accession>A0A7Z0QN62</accession>
<dbReference type="EMBL" id="JACCJZ010000005">
    <property type="protein sequence ID" value="NYZ61674.1"/>
    <property type="molecule type" value="Genomic_DNA"/>
</dbReference>
<sequence>MRRLRGAPVQWACRLAVLAVALVMMTAGCAMANQQGVDQGDRPGQRFIVKFREGTSEGRDPAAVQPRLDAAMDAIAADRGVRLQWLHRMGIGADVVRASAPVDPAAVDALLAQLSADPDVEYAELDGMMHIGPVPEPPAR</sequence>
<evidence type="ECO:0000313" key="2">
    <source>
        <dbReference type="EMBL" id="NYZ61674.1"/>
    </source>
</evidence>
<name>A0A7Z0QN62_9GAMM</name>
<dbReference type="Proteomes" id="UP000589896">
    <property type="component" value="Unassembled WGS sequence"/>
</dbReference>
<evidence type="ECO:0000313" key="3">
    <source>
        <dbReference type="Proteomes" id="UP000589896"/>
    </source>
</evidence>
<dbReference type="AlphaFoldDB" id="A0A7Z0QN62"/>
<evidence type="ECO:0000256" key="1">
    <source>
        <dbReference type="SAM" id="SignalP"/>
    </source>
</evidence>